<accession>A0A835E4T0</accession>
<dbReference type="AlphaFoldDB" id="A0A835E4T0"/>
<reference evidence="2" key="1">
    <citation type="submission" date="2020-07" db="EMBL/GenBank/DDBJ databases">
        <title>Genome sequence and genetic diversity analysis of an under-domesticated orphan crop, white fonio (Digitaria exilis).</title>
        <authorList>
            <person name="Bennetzen J.L."/>
            <person name="Chen S."/>
            <person name="Ma X."/>
            <person name="Wang X."/>
            <person name="Yssel A.E.J."/>
            <person name="Chaluvadi S.R."/>
            <person name="Johnson M."/>
            <person name="Gangashetty P."/>
            <person name="Hamidou F."/>
            <person name="Sanogo M.D."/>
            <person name="Zwaenepoel A."/>
            <person name="Wallace J."/>
            <person name="Van De Peer Y."/>
            <person name="Van Deynze A."/>
        </authorList>
    </citation>
    <scope>NUCLEOTIDE SEQUENCE</scope>
    <source>
        <tissue evidence="2">Leaves</tissue>
    </source>
</reference>
<dbReference type="OrthoDB" id="684052at2759"/>
<sequence length="138" mass="16692">MDRLNTKDLLQRHNSIVQSGINCVLCHYNLRETRDNLFFDCVFARQCWSLINFHWTDTPNIHDRIVTTRQGSSNPFFIDIALIAAWEIWKLHNAVIFYGQRATHQIWTRRFRDQMILQSWRFSEDKRLLLLQWLETVL</sequence>
<dbReference type="InterPro" id="IPR026960">
    <property type="entry name" value="RVT-Znf"/>
</dbReference>
<name>A0A835E4T0_9POAL</name>
<proteinExistence type="predicted"/>
<keyword evidence="3" id="KW-1185">Reference proteome</keyword>
<dbReference type="Pfam" id="PF13966">
    <property type="entry name" value="zf-RVT"/>
    <property type="match status" value="1"/>
</dbReference>
<evidence type="ECO:0000313" key="3">
    <source>
        <dbReference type="Proteomes" id="UP000636709"/>
    </source>
</evidence>
<organism evidence="2 3">
    <name type="scientific">Digitaria exilis</name>
    <dbReference type="NCBI Taxonomy" id="1010633"/>
    <lineage>
        <taxon>Eukaryota</taxon>
        <taxon>Viridiplantae</taxon>
        <taxon>Streptophyta</taxon>
        <taxon>Embryophyta</taxon>
        <taxon>Tracheophyta</taxon>
        <taxon>Spermatophyta</taxon>
        <taxon>Magnoliopsida</taxon>
        <taxon>Liliopsida</taxon>
        <taxon>Poales</taxon>
        <taxon>Poaceae</taxon>
        <taxon>PACMAD clade</taxon>
        <taxon>Panicoideae</taxon>
        <taxon>Panicodae</taxon>
        <taxon>Paniceae</taxon>
        <taxon>Anthephorinae</taxon>
        <taxon>Digitaria</taxon>
    </lineage>
</organism>
<evidence type="ECO:0000259" key="1">
    <source>
        <dbReference type="Pfam" id="PF13966"/>
    </source>
</evidence>
<dbReference type="EMBL" id="JACEFO010002438">
    <property type="protein sequence ID" value="KAF8660525.1"/>
    <property type="molecule type" value="Genomic_DNA"/>
</dbReference>
<gene>
    <name evidence="2" type="ORF">HU200_057627</name>
</gene>
<evidence type="ECO:0000313" key="2">
    <source>
        <dbReference type="EMBL" id="KAF8660525.1"/>
    </source>
</evidence>
<comment type="caution">
    <text evidence="2">The sequence shown here is derived from an EMBL/GenBank/DDBJ whole genome shotgun (WGS) entry which is preliminary data.</text>
</comment>
<dbReference type="Proteomes" id="UP000636709">
    <property type="component" value="Unassembled WGS sequence"/>
</dbReference>
<protein>
    <recommendedName>
        <fullName evidence="1">Reverse transcriptase zinc-binding domain-containing protein</fullName>
    </recommendedName>
</protein>
<feature type="domain" description="Reverse transcriptase zinc-binding" evidence="1">
    <location>
        <begin position="2"/>
        <end position="48"/>
    </location>
</feature>